<dbReference type="SUPFAM" id="SSF52540">
    <property type="entry name" value="P-loop containing nucleoside triphosphate hydrolases"/>
    <property type="match status" value="1"/>
</dbReference>
<evidence type="ECO:0000313" key="1">
    <source>
        <dbReference type="EMBL" id="MBM2619858.1"/>
    </source>
</evidence>
<evidence type="ECO:0000313" key="2">
    <source>
        <dbReference type="Proteomes" id="UP000632138"/>
    </source>
</evidence>
<name>A0ABS2AJ25_9ACTN</name>
<keyword evidence="2" id="KW-1185">Reference proteome</keyword>
<dbReference type="RefSeq" id="WP_203379842.1">
    <property type="nucleotide sequence ID" value="NZ_JAENHP010000012.1"/>
</dbReference>
<dbReference type="EMBL" id="JAENHP010000012">
    <property type="protein sequence ID" value="MBM2619858.1"/>
    <property type="molecule type" value="Genomic_DNA"/>
</dbReference>
<protein>
    <submittedName>
        <fullName evidence="1">Uncharacterized protein</fullName>
    </submittedName>
</protein>
<dbReference type="Proteomes" id="UP000632138">
    <property type="component" value="Unassembled WGS sequence"/>
</dbReference>
<proteinExistence type="predicted"/>
<reference evidence="1 2" key="1">
    <citation type="submission" date="2021-01" db="EMBL/GenBank/DDBJ databases">
        <title>Actinoplanes sp. nov. LDG1-06 isolated from lichen.</title>
        <authorList>
            <person name="Saeng-In P."/>
            <person name="Phongsopitanun W."/>
            <person name="Kanchanasin P."/>
            <person name="Yuki M."/>
            <person name="Kudo T."/>
            <person name="Ohkuma M."/>
            <person name="Tanasupawat S."/>
        </authorList>
    </citation>
    <scope>NUCLEOTIDE SEQUENCE [LARGE SCALE GENOMIC DNA]</scope>
    <source>
        <strain evidence="1 2">LDG1-06</strain>
    </source>
</reference>
<comment type="caution">
    <text evidence="1">The sequence shown here is derived from an EMBL/GenBank/DDBJ whole genome shotgun (WGS) entry which is preliminary data.</text>
</comment>
<organism evidence="1 2">
    <name type="scientific">Paractinoplanes ovalisporus</name>
    <dbReference type="NCBI Taxonomy" id="2810368"/>
    <lineage>
        <taxon>Bacteria</taxon>
        <taxon>Bacillati</taxon>
        <taxon>Actinomycetota</taxon>
        <taxon>Actinomycetes</taxon>
        <taxon>Micromonosporales</taxon>
        <taxon>Micromonosporaceae</taxon>
        <taxon>Paractinoplanes</taxon>
    </lineage>
</organism>
<sequence length="169" mass="18249">MVAAALGWPLHSCDDAFDRHMEVAGFSVMPVGERLAQPIAVQVEKVFRMYRAEFPLILDELPDPAVVEGAALLPSLVSAAGVPPSCAVWIVPTEAFQRHHYGQRGWALDLVAGLPPTAFDRWMRRDAQFAVRVAAEARSLGYRVITVDGTVAIAELAADVLAHHSPQGG</sequence>
<dbReference type="InterPro" id="IPR027417">
    <property type="entry name" value="P-loop_NTPase"/>
</dbReference>
<accession>A0ABS2AJ25</accession>
<gene>
    <name evidence="1" type="ORF">JIG36_30540</name>
</gene>